<dbReference type="EMBL" id="SRLD01000026">
    <property type="protein sequence ID" value="TGE15095.1"/>
    <property type="molecule type" value="Genomic_DNA"/>
</dbReference>
<proteinExistence type="predicted"/>
<dbReference type="Proteomes" id="UP000297739">
    <property type="component" value="Unassembled WGS sequence"/>
</dbReference>
<keyword evidence="2" id="KW-1185">Reference proteome</keyword>
<name>A0A4Z0PJC9_9BACT</name>
<gene>
    <name evidence="1" type="ORF">E5J99_13655</name>
</gene>
<keyword evidence="1" id="KW-0121">Carboxypeptidase</keyword>
<dbReference type="Pfam" id="PF13715">
    <property type="entry name" value="CarbopepD_reg_2"/>
    <property type="match status" value="1"/>
</dbReference>
<dbReference type="InterPro" id="IPR008969">
    <property type="entry name" value="CarboxyPept-like_regulatory"/>
</dbReference>
<sequence>MTRKQTDRGKASSTYIIGVSPFVERPNEAETAGTTCSILSGQVTDKQDGTPLPGVTVLLEGTRHGVSTDHEGHFSLPITDTERHYRLLFRSVGYNEVARIQPTDEQALEIQRTASPVGVVHVVVMGVLEARAPMYTPRGMWQRLRGLPRRVAHAFQRQ</sequence>
<dbReference type="SUPFAM" id="SSF49464">
    <property type="entry name" value="Carboxypeptidase regulatory domain-like"/>
    <property type="match status" value="1"/>
</dbReference>
<dbReference type="OrthoDB" id="7432683at2"/>
<accession>A0A4Z0PJC9</accession>
<evidence type="ECO:0000313" key="1">
    <source>
        <dbReference type="EMBL" id="TGE15095.1"/>
    </source>
</evidence>
<dbReference type="GO" id="GO:0004180">
    <property type="term" value="F:carboxypeptidase activity"/>
    <property type="evidence" value="ECO:0007669"/>
    <property type="project" value="UniProtKB-KW"/>
</dbReference>
<keyword evidence="1" id="KW-0378">Hydrolase</keyword>
<evidence type="ECO:0000313" key="2">
    <source>
        <dbReference type="Proteomes" id="UP000297739"/>
    </source>
</evidence>
<comment type="caution">
    <text evidence="1">The sequence shown here is derived from an EMBL/GenBank/DDBJ whole genome shotgun (WGS) entry which is preliminary data.</text>
</comment>
<reference evidence="1 2" key="1">
    <citation type="submission" date="2019-04" db="EMBL/GenBank/DDBJ databases">
        <authorList>
            <person name="Feng G."/>
            <person name="Zhang J."/>
            <person name="Zhu H."/>
        </authorList>
    </citation>
    <scope>NUCLEOTIDE SEQUENCE [LARGE SCALE GENOMIC DNA]</scope>
    <source>
        <strain evidence="1 2">JCM 17223</strain>
    </source>
</reference>
<dbReference type="AlphaFoldDB" id="A0A4Z0PJC9"/>
<dbReference type="Gene3D" id="2.60.40.1120">
    <property type="entry name" value="Carboxypeptidase-like, regulatory domain"/>
    <property type="match status" value="1"/>
</dbReference>
<keyword evidence="1" id="KW-0645">Protease</keyword>
<organism evidence="1 2">
    <name type="scientific">Hymenobacter elongatus</name>
    <dbReference type="NCBI Taxonomy" id="877208"/>
    <lineage>
        <taxon>Bacteria</taxon>
        <taxon>Pseudomonadati</taxon>
        <taxon>Bacteroidota</taxon>
        <taxon>Cytophagia</taxon>
        <taxon>Cytophagales</taxon>
        <taxon>Hymenobacteraceae</taxon>
        <taxon>Hymenobacter</taxon>
    </lineage>
</organism>
<protein>
    <submittedName>
        <fullName evidence="1">Carboxypeptidase-like regulatory domain-containing protein</fullName>
    </submittedName>
</protein>